<keyword evidence="3" id="KW-0687">Ribonucleoprotein</keyword>
<dbReference type="EMBL" id="LZPO01044514">
    <property type="protein sequence ID" value="OBS74057.1"/>
    <property type="molecule type" value="Genomic_DNA"/>
</dbReference>
<evidence type="ECO:0000256" key="5">
    <source>
        <dbReference type="ARBA" id="ARBA00035403"/>
    </source>
</evidence>
<evidence type="ECO:0000256" key="3">
    <source>
        <dbReference type="ARBA" id="ARBA00023274"/>
    </source>
</evidence>
<dbReference type="PANTHER" id="PTHR11502">
    <property type="entry name" value="40S RIBOSOMAL PROTEIN S6"/>
    <property type="match status" value="1"/>
</dbReference>
<comment type="similarity">
    <text evidence="1">Belongs to the eukaryotic ribosomal protein eS6 family.</text>
</comment>
<feature type="compositionally biased region" description="Basic and acidic residues" evidence="6">
    <location>
        <begin position="95"/>
        <end position="106"/>
    </location>
</feature>
<gene>
    <name evidence="7" type="ORF">A6R68_15405</name>
</gene>
<dbReference type="GO" id="GO:0003735">
    <property type="term" value="F:structural constituent of ribosome"/>
    <property type="evidence" value="ECO:0007669"/>
    <property type="project" value="InterPro"/>
</dbReference>
<comment type="caution">
    <text evidence="7">The sequence shown here is derived from an EMBL/GenBank/DDBJ whole genome shotgun (WGS) entry which is preliminary data.</text>
</comment>
<evidence type="ECO:0000256" key="4">
    <source>
        <dbReference type="ARBA" id="ARBA00035278"/>
    </source>
</evidence>
<dbReference type="SMART" id="SM01405">
    <property type="entry name" value="Ribosomal_S6e"/>
    <property type="match status" value="1"/>
</dbReference>
<dbReference type="STRING" id="56216.A0A1A6H8X2"/>
<dbReference type="GO" id="GO:0006412">
    <property type="term" value="P:translation"/>
    <property type="evidence" value="ECO:0007669"/>
    <property type="project" value="InterPro"/>
</dbReference>
<keyword evidence="8" id="KW-1185">Reference proteome</keyword>
<dbReference type="OrthoDB" id="10260596at2759"/>
<evidence type="ECO:0000256" key="6">
    <source>
        <dbReference type="SAM" id="MobiDB-lite"/>
    </source>
</evidence>
<evidence type="ECO:0000256" key="2">
    <source>
        <dbReference type="ARBA" id="ARBA00022980"/>
    </source>
</evidence>
<accession>A0A1A6H8X2</accession>
<organism evidence="7 8">
    <name type="scientific">Neotoma lepida</name>
    <name type="common">Desert woodrat</name>
    <dbReference type="NCBI Taxonomy" id="56216"/>
    <lineage>
        <taxon>Eukaryota</taxon>
        <taxon>Metazoa</taxon>
        <taxon>Chordata</taxon>
        <taxon>Craniata</taxon>
        <taxon>Vertebrata</taxon>
        <taxon>Euteleostomi</taxon>
        <taxon>Mammalia</taxon>
        <taxon>Eutheria</taxon>
        <taxon>Euarchontoglires</taxon>
        <taxon>Glires</taxon>
        <taxon>Rodentia</taxon>
        <taxon>Myomorpha</taxon>
        <taxon>Muroidea</taxon>
        <taxon>Cricetidae</taxon>
        <taxon>Neotominae</taxon>
        <taxon>Neotoma</taxon>
    </lineage>
</organism>
<dbReference type="GO" id="GO:1990904">
    <property type="term" value="C:ribonucleoprotein complex"/>
    <property type="evidence" value="ECO:0007669"/>
    <property type="project" value="UniProtKB-KW"/>
</dbReference>
<evidence type="ECO:0000313" key="8">
    <source>
        <dbReference type="Proteomes" id="UP000092124"/>
    </source>
</evidence>
<reference evidence="7 8" key="1">
    <citation type="submission" date="2016-06" db="EMBL/GenBank/DDBJ databases">
        <title>The Draft Genome Sequence and Annotation of the Desert Woodrat Neotoma lepida.</title>
        <authorList>
            <person name="Campbell M."/>
            <person name="Oakeson K.F."/>
            <person name="Yandell M."/>
            <person name="Halpert J.R."/>
            <person name="Dearing D."/>
        </authorList>
    </citation>
    <scope>NUCLEOTIDE SEQUENCE [LARGE SCALE GENOMIC DNA]</scope>
    <source>
        <strain evidence="7">417</strain>
        <tissue evidence="7">Liver</tissue>
    </source>
</reference>
<dbReference type="Gene3D" id="1.20.5.2650">
    <property type="match status" value="1"/>
</dbReference>
<dbReference type="AlphaFoldDB" id="A0A1A6H8X2"/>
<feature type="non-terminal residue" evidence="7">
    <location>
        <position position="106"/>
    </location>
</feature>
<dbReference type="Proteomes" id="UP000092124">
    <property type="component" value="Unassembled WGS sequence"/>
</dbReference>
<protein>
    <recommendedName>
        <fullName evidence="4">Small ribosomal subunit protein eS6</fullName>
    </recommendedName>
    <alternativeName>
        <fullName evidence="5">40S ribosomal protein S6</fullName>
    </alternativeName>
</protein>
<name>A0A1A6H8X2_NEOLE</name>
<sequence>MIIFIPNTDYQKLSEVDEERKLHSSYEKCMATEVAADALGEDWKDDDVHQHVVINPLNKGKKYRTKSPRTQRLVTPRVLQRKHLHTALKKQHTKKTMEEAAKYVKP</sequence>
<keyword evidence="2" id="KW-0689">Ribosomal protein</keyword>
<evidence type="ECO:0000256" key="1">
    <source>
        <dbReference type="ARBA" id="ARBA00009312"/>
    </source>
</evidence>
<dbReference type="InterPro" id="IPR001377">
    <property type="entry name" value="Ribosomal_eS6"/>
</dbReference>
<feature type="region of interest" description="Disordered" evidence="6">
    <location>
        <begin position="86"/>
        <end position="106"/>
    </location>
</feature>
<proteinExistence type="inferred from homology"/>
<dbReference type="GO" id="GO:0005840">
    <property type="term" value="C:ribosome"/>
    <property type="evidence" value="ECO:0007669"/>
    <property type="project" value="UniProtKB-KW"/>
</dbReference>
<evidence type="ECO:0000313" key="7">
    <source>
        <dbReference type="EMBL" id="OBS74057.1"/>
    </source>
</evidence>